<protein>
    <submittedName>
        <fullName evidence="5">Ras homolog family member U</fullName>
    </submittedName>
</protein>
<dbReference type="Gene3D" id="3.40.50.300">
    <property type="entry name" value="P-loop containing nucleotide triphosphate hydrolases"/>
    <property type="match status" value="1"/>
</dbReference>
<dbReference type="Ensembl" id="ENSPMAT00000010252.1">
    <property type="protein sequence ID" value="ENSPMAP00000010207.1"/>
    <property type="gene ID" value="ENSPMAG00000009280.1"/>
</dbReference>
<evidence type="ECO:0000313" key="5">
    <source>
        <dbReference type="Ensembl" id="ENSPMAP00000010207.1"/>
    </source>
</evidence>
<sequence length="172" mass="19048">LSLSAASVSVDGRPVRLQLCDMAGQDDFDKLRPLCYPNTDVFLLCFSVVNPSSFQNVSEKWAPELRAHCPHAPLVLVGTQCDLRGDVRVLVELSRAREQPVPPATAHVAAQRIGALGYVECSALTQKNLKEVFDTAIAGAVRERREAERRAVKDKAMKSLSRAWWKKYVCVV</sequence>
<dbReference type="NCBIfam" id="TIGR00231">
    <property type="entry name" value="small_GTP"/>
    <property type="match status" value="1"/>
</dbReference>
<dbReference type="Pfam" id="PF00071">
    <property type="entry name" value="Ras"/>
    <property type="match status" value="1"/>
</dbReference>
<dbReference type="AlphaFoldDB" id="S4RYB6"/>
<dbReference type="InterPro" id="IPR005225">
    <property type="entry name" value="Small_GTP-bd"/>
</dbReference>
<evidence type="ECO:0000256" key="4">
    <source>
        <dbReference type="ARBA" id="ARBA00023136"/>
    </source>
</evidence>
<keyword evidence="2" id="KW-0547">Nucleotide-binding</keyword>
<keyword evidence="4" id="KW-0472">Membrane</keyword>
<dbReference type="SMART" id="SM00174">
    <property type="entry name" value="RHO"/>
    <property type="match status" value="1"/>
</dbReference>
<keyword evidence="3" id="KW-0342">GTP-binding</keyword>
<dbReference type="OMA" id="MENWMPE"/>
<dbReference type="PANTHER" id="PTHR24072">
    <property type="entry name" value="RHO FAMILY GTPASE"/>
    <property type="match status" value="1"/>
</dbReference>
<dbReference type="PROSITE" id="PS51421">
    <property type="entry name" value="RAS"/>
    <property type="match status" value="1"/>
</dbReference>
<dbReference type="PROSITE" id="PS51420">
    <property type="entry name" value="RHO"/>
    <property type="match status" value="1"/>
</dbReference>
<dbReference type="GO" id="GO:0007264">
    <property type="term" value="P:small GTPase-mediated signal transduction"/>
    <property type="evidence" value="ECO:0007669"/>
    <property type="project" value="InterPro"/>
</dbReference>
<dbReference type="PRINTS" id="PR00449">
    <property type="entry name" value="RASTRNSFRMNG"/>
</dbReference>
<dbReference type="HOGENOM" id="CLU_041217_21_7_1"/>
<comment type="subcellular location">
    <subcellularLocation>
        <location evidence="1">Membrane</location>
    </subcellularLocation>
</comment>
<dbReference type="FunFam" id="3.40.50.300:FF:002060">
    <property type="entry name" value="Rho family GTPase"/>
    <property type="match status" value="1"/>
</dbReference>
<dbReference type="GO" id="GO:0003924">
    <property type="term" value="F:GTPase activity"/>
    <property type="evidence" value="ECO:0007669"/>
    <property type="project" value="InterPro"/>
</dbReference>
<dbReference type="GO" id="GO:0005525">
    <property type="term" value="F:GTP binding"/>
    <property type="evidence" value="ECO:0007669"/>
    <property type="project" value="UniProtKB-KW"/>
</dbReference>
<accession>S4RYB6</accession>
<organism evidence="5">
    <name type="scientific">Petromyzon marinus</name>
    <name type="common">Sea lamprey</name>
    <dbReference type="NCBI Taxonomy" id="7757"/>
    <lineage>
        <taxon>Eukaryota</taxon>
        <taxon>Metazoa</taxon>
        <taxon>Chordata</taxon>
        <taxon>Craniata</taxon>
        <taxon>Vertebrata</taxon>
        <taxon>Cyclostomata</taxon>
        <taxon>Hyperoartia</taxon>
        <taxon>Petromyzontiformes</taxon>
        <taxon>Petromyzontidae</taxon>
        <taxon>Petromyzon</taxon>
    </lineage>
</organism>
<name>S4RYB6_PETMA</name>
<dbReference type="SUPFAM" id="SSF52540">
    <property type="entry name" value="P-loop containing nucleoside triphosphate hydrolases"/>
    <property type="match status" value="1"/>
</dbReference>
<proteinExistence type="predicted"/>
<dbReference type="GeneTree" id="ENSGT00940000156644"/>
<dbReference type="InterPro" id="IPR003578">
    <property type="entry name" value="Small_GTPase_Rho"/>
</dbReference>
<reference evidence="5" key="2">
    <citation type="submission" date="2025-09" db="UniProtKB">
        <authorList>
            <consortium name="Ensembl"/>
        </authorList>
    </citation>
    <scope>IDENTIFICATION</scope>
</reference>
<dbReference type="GO" id="GO:0016020">
    <property type="term" value="C:membrane"/>
    <property type="evidence" value="ECO:0007669"/>
    <property type="project" value="UniProtKB-SubCell"/>
</dbReference>
<dbReference type="InterPro" id="IPR001806">
    <property type="entry name" value="Small_GTPase"/>
</dbReference>
<dbReference type="STRING" id="7757.ENSPMAP00000010207"/>
<evidence type="ECO:0000256" key="2">
    <source>
        <dbReference type="ARBA" id="ARBA00022741"/>
    </source>
</evidence>
<dbReference type="SMART" id="SM00175">
    <property type="entry name" value="RAB"/>
    <property type="match status" value="1"/>
</dbReference>
<reference evidence="5" key="1">
    <citation type="submission" date="2025-08" db="UniProtKB">
        <authorList>
            <consortium name="Ensembl"/>
        </authorList>
    </citation>
    <scope>IDENTIFICATION</scope>
</reference>
<dbReference type="SMART" id="SM00173">
    <property type="entry name" value="RAS"/>
    <property type="match status" value="1"/>
</dbReference>
<dbReference type="InterPro" id="IPR027417">
    <property type="entry name" value="P-loop_NTPase"/>
</dbReference>
<dbReference type="PROSITE" id="PS51419">
    <property type="entry name" value="RAB"/>
    <property type="match status" value="1"/>
</dbReference>
<evidence type="ECO:0000256" key="3">
    <source>
        <dbReference type="ARBA" id="ARBA00023134"/>
    </source>
</evidence>
<evidence type="ECO:0000256" key="1">
    <source>
        <dbReference type="ARBA" id="ARBA00004370"/>
    </source>
</evidence>